<name>A0A369JZU4_HYPMA</name>
<keyword evidence="1" id="KW-0812">Transmembrane</keyword>
<comment type="caution">
    <text evidence="2">The sequence shown here is derived from an EMBL/GenBank/DDBJ whole genome shotgun (WGS) entry which is preliminary data.</text>
</comment>
<organism evidence="2 3">
    <name type="scientific">Hypsizygus marmoreus</name>
    <name type="common">White beech mushroom</name>
    <name type="synonym">Agaricus marmoreus</name>
    <dbReference type="NCBI Taxonomy" id="39966"/>
    <lineage>
        <taxon>Eukaryota</taxon>
        <taxon>Fungi</taxon>
        <taxon>Dikarya</taxon>
        <taxon>Basidiomycota</taxon>
        <taxon>Agaricomycotina</taxon>
        <taxon>Agaricomycetes</taxon>
        <taxon>Agaricomycetidae</taxon>
        <taxon>Agaricales</taxon>
        <taxon>Tricholomatineae</taxon>
        <taxon>Lyophyllaceae</taxon>
        <taxon>Hypsizygus</taxon>
    </lineage>
</organism>
<keyword evidence="1" id="KW-1133">Transmembrane helix</keyword>
<dbReference type="Proteomes" id="UP000076154">
    <property type="component" value="Unassembled WGS sequence"/>
</dbReference>
<evidence type="ECO:0000313" key="2">
    <source>
        <dbReference type="EMBL" id="RDB27881.1"/>
    </source>
</evidence>
<keyword evidence="3" id="KW-1185">Reference proteome</keyword>
<evidence type="ECO:0000256" key="1">
    <source>
        <dbReference type="SAM" id="Phobius"/>
    </source>
</evidence>
<feature type="transmembrane region" description="Helical" evidence="1">
    <location>
        <begin position="50"/>
        <end position="72"/>
    </location>
</feature>
<sequence length="173" mass="19081">MDIRWFAGGASPDEAVDSPNRIAIVTIVEGNPSPRMMGFFLPSGASRLDFLILLLFCFFASSAFLPTFFSFFSVGPFSRDIRPAFPAPSSTFMSGEPMWLPRYVANDLTDRIAQLAIGPWWLVSVFRPTSSGAIRPPAVHGNSQRTRRLGRLDLRGFGDHLSVRKARSHCDGG</sequence>
<proteinExistence type="predicted"/>
<protein>
    <submittedName>
        <fullName evidence="2">Uncharacterized protein</fullName>
    </submittedName>
</protein>
<gene>
    <name evidence="2" type="ORF">Hypma_002257</name>
</gene>
<dbReference type="InParanoid" id="A0A369JZU4"/>
<dbReference type="EMBL" id="LUEZ02000013">
    <property type="protein sequence ID" value="RDB27881.1"/>
    <property type="molecule type" value="Genomic_DNA"/>
</dbReference>
<dbReference type="AlphaFoldDB" id="A0A369JZU4"/>
<evidence type="ECO:0000313" key="3">
    <source>
        <dbReference type="Proteomes" id="UP000076154"/>
    </source>
</evidence>
<keyword evidence="1" id="KW-0472">Membrane</keyword>
<accession>A0A369JZU4</accession>
<reference evidence="2" key="1">
    <citation type="submission" date="2018-04" db="EMBL/GenBank/DDBJ databases">
        <title>Whole genome sequencing of Hypsizygus marmoreus.</title>
        <authorList>
            <person name="Choi I.-G."/>
            <person name="Min B."/>
            <person name="Kim J.-G."/>
            <person name="Kim S."/>
            <person name="Oh Y.-L."/>
            <person name="Kong W.-S."/>
            <person name="Park H."/>
            <person name="Jeong J."/>
            <person name="Song E.-S."/>
        </authorList>
    </citation>
    <scope>NUCLEOTIDE SEQUENCE [LARGE SCALE GENOMIC DNA]</scope>
    <source>
        <strain evidence="2">51987-8</strain>
    </source>
</reference>